<dbReference type="AlphaFoldDB" id="A0A2N6NI30"/>
<evidence type="ECO:0000256" key="3">
    <source>
        <dbReference type="ARBA" id="ARBA00023002"/>
    </source>
</evidence>
<keyword evidence="3" id="KW-0560">Oxidoreductase</keyword>
<reference evidence="5 6" key="1">
    <citation type="journal article" date="2016" name="Appl. Microbiol. Biotechnol.">
        <title>Characterization of T-DNA insertion mutants with decreased virulence in the entomopathogenic fungus Beauveria bassiana JEF-007.</title>
        <authorList>
            <person name="Kim S."/>
            <person name="Lee S.J."/>
            <person name="Nai Y.S."/>
            <person name="Yu J.S."/>
            <person name="Lee M.R."/>
            <person name="Yang Y.T."/>
            <person name="Kim J.S."/>
        </authorList>
    </citation>
    <scope>NUCLEOTIDE SEQUENCE [LARGE SCALE GENOMIC DNA]</scope>
    <source>
        <strain evidence="5 6">JEF-007</strain>
    </source>
</reference>
<dbReference type="Gene3D" id="3.20.20.100">
    <property type="entry name" value="NADP-dependent oxidoreductase domain"/>
    <property type="match status" value="1"/>
</dbReference>
<comment type="caution">
    <text evidence="5">The sequence shown here is derived from an EMBL/GenBank/DDBJ whole genome shotgun (WGS) entry which is preliminary data.</text>
</comment>
<dbReference type="EMBL" id="MRVG01000007">
    <property type="protein sequence ID" value="PMB66947.1"/>
    <property type="molecule type" value="Genomic_DNA"/>
</dbReference>
<evidence type="ECO:0000256" key="1">
    <source>
        <dbReference type="ARBA" id="ARBA00007905"/>
    </source>
</evidence>
<proteinExistence type="inferred from homology"/>
<feature type="domain" description="NADP-dependent oxidoreductase" evidence="4">
    <location>
        <begin position="35"/>
        <end position="221"/>
    </location>
</feature>
<dbReference type="Proteomes" id="UP000235728">
    <property type="component" value="Unassembled WGS sequence"/>
</dbReference>
<gene>
    <name evidence="5" type="primary">ARA1</name>
    <name evidence="5" type="ORF">BM221_006606</name>
</gene>
<evidence type="ECO:0000259" key="4">
    <source>
        <dbReference type="Pfam" id="PF00248"/>
    </source>
</evidence>
<accession>A0A2N6NI30</accession>
<comment type="similarity">
    <text evidence="1">Belongs to the aldo/keto reductase family.</text>
</comment>
<dbReference type="OMA" id="FQSFWTL"/>
<dbReference type="Pfam" id="PF00248">
    <property type="entry name" value="Aldo_ket_red"/>
    <property type="match status" value="1"/>
</dbReference>
<dbReference type="PANTHER" id="PTHR43827:SF3">
    <property type="entry name" value="NADP-DEPENDENT OXIDOREDUCTASE DOMAIN-CONTAINING PROTEIN"/>
    <property type="match status" value="1"/>
</dbReference>
<evidence type="ECO:0000256" key="2">
    <source>
        <dbReference type="ARBA" id="ARBA00022857"/>
    </source>
</evidence>
<dbReference type="PANTHER" id="PTHR43827">
    <property type="entry name" value="2,5-DIKETO-D-GLUCONIC ACID REDUCTASE"/>
    <property type="match status" value="1"/>
</dbReference>
<sequence>MAQPSIGAQASRLARDFTLNGVSRTRMPKLVYGTAWKKDETARLVYAALKAGFRGIDTAAQPKHYNEQGVAAGFKKAVLEGIVKRDDVFIQTKFTPPSGQNENAPYDFSASVEDKVHQSVQSSLKNFTIDGQDAYLDSLVLHSPLDTLDDTIVAWKTLEGYHPHKIRNLGISNATLGIVEALHSRVTVKPAIVQNRFYPDTDYEAGLRVFCKEHDVKFQSFWTIGANPHLIKSQPVVNVLQGAGVGVVPAYYALVMGLEGITILDGTTKEAHMKEDLEGLERVGAWADGDGEATWKKALSEFKQLIKEP</sequence>
<dbReference type="InterPro" id="IPR036812">
    <property type="entry name" value="NAD(P)_OxRdtase_dom_sf"/>
</dbReference>
<protein>
    <submittedName>
        <fullName evidence="5">D-arabinose dehydrogenase [NAD(P)+] heavy chain</fullName>
    </submittedName>
</protein>
<dbReference type="SUPFAM" id="SSF51430">
    <property type="entry name" value="NAD(P)-linked oxidoreductase"/>
    <property type="match status" value="1"/>
</dbReference>
<evidence type="ECO:0000313" key="5">
    <source>
        <dbReference type="EMBL" id="PMB66947.1"/>
    </source>
</evidence>
<dbReference type="InterPro" id="IPR023210">
    <property type="entry name" value="NADP_OxRdtase_dom"/>
</dbReference>
<organism evidence="5 6">
    <name type="scientific">Beauveria bassiana</name>
    <name type="common">White muscardine disease fungus</name>
    <name type="synonym">Tritirachium shiotae</name>
    <dbReference type="NCBI Taxonomy" id="176275"/>
    <lineage>
        <taxon>Eukaryota</taxon>
        <taxon>Fungi</taxon>
        <taxon>Dikarya</taxon>
        <taxon>Ascomycota</taxon>
        <taxon>Pezizomycotina</taxon>
        <taxon>Sordariomycetes</taxon>
        <taxon>Hypocreomycetidae</taxon>
        <taxon>Hypocreales</taxon>
        <taxon>Cordycipitaceae</taxon>
        <taxon>Beauveria</taxon>
    </lineage>
</organism>
<keyword evidence="2" id="KW-0521">NADP</keyword>
<evidence type="ECO:0000313" key="6">
    <source>
        <dbReference type="Proteomes" id="UP000235728"/>
    </source>
</evidence>
<dbReference type="InterPro" id="IPR020471">
    <property type="entry name" value="AKR"/>
</dbReference>
<dbReference type="GO" id="GO:0016616">
    <property type="term" value="F:oxidoreductase activity, acting on the CH-OH group of donors, NAD or NADP as acceptor"/>
    <property type="evidence" value="ECO:0007669"/>
    <property type="project" value="UniProtKB-ARBA"/>
</dbReference>
<name>A0A2N6NI30_BEABA</name>
<dbReference type="CDD" id="cd19071">
    <property type="entry name" value="AKR_AKR1-5-like"/>
    <property type="match status" value="1"/>
</dbReference>